<reference evidence="1" key="1">
    <citation type="submission" date="2023-03" db="EMBL/GenBank/DDBJ databases">
        <title>Massive genome expansion in bonnet fungi (Mycena s.s.) driven by repeated elements and novel gene families across ecological guilds.</title>
        <authorList>
            <consortium name="Lawrence Berkeley National Laboratory"/>
            <person name="Harder C.B."/>
            <person name="Miyauchi S."/>
            <person name="Viragh M."/>
            <person name="Kuo A."/>
            <person name="Thoen E."/>
            <person name="Andreopoulos B."/>
            <person name="Lu D."/>
            <person name="Skrede I."/>
            <person name="Drula E."/>
            <person name="Henrissat B."/>
            <person name="Morin E."/>
            <person name="Kohler A."/>
            <person name="Barry K."/>
            <person name="LaButti K."/>
            <person name="Morin E."/>
            <person name="Salamov A."/>
            <person name="Lipzen A."/>
            <person name="Mereny Z."/>
            <person name="Hegedus B."/>
            <person name="Baldrian P."/>
            <person name="Stursova M."/>
            <person name="Weitz H."/>
            <person name="Taylor A."/>
            <person name="Grigoriev I.V."/>
            <person name="Nagy L.G."/>
            <person name="Martin F."/>
            <person name="Kauserud H."/>
        </authorList>
    </citation>
    <scope>NUCLEOTIDE SEQUENCE</scope>
    <source>
        <strain evidence="1">CBHHK002</strain>
    </source>
</reference>
<evidence type="ECO:0000313" key="2">
    <source>
        <dbReference type="Proteomes" id="UP001218218"/>
    </source>
</evidence>
<organism evidence="1 2">
    <name type="scientific">Mycena albidolilacea</name>
    <dbReference type="NCBI Taxonomy" id="1033008"/>
    <lineage>
        <taxon>Eukaryota</taxon>
        <taxon>Fungi</taxon>
        <taxon>Dikarya</taxon>
        <taxon>Basidiomycota</taxon>
        <taxon>Agaricomycotina</taxon>
        <taxon>Agaricomycetes</taxon>
        <taxon>Agaricomycetidae</taxon>
        <taxon>Agaricales</taxon>
        <taxon>Marasmiineae</taxon>
        <taxon>Mycenaceae</taxon>
        <taxon>Mycena</taxon>
    </lineage>
</organism>
<evidence type="ECO:0000313" key="1">
    <source>
        <dbReference type="EMBL" id="KAJ7336329.1"/>
    </source>
</evidence>
<sequence length="274" mass="29649">MRIVTPSLVNSSVLRPSWEVEVEDGNKGMGPKSMPRKLKLKSSSVSCDPKAIVPGADVTEETVEVEVMAAAALDREATGEVVLKAAGVTEEAGRVPVKAVATWEREVAGEAADVEVLGAWKVYAGALGVWEVYAGVLGTWEVDAEALGTWKADTGGWVPGKWMWGHWAPGEQTLGCWAHREQMRGRWVHGERTRGCWVLGEWTWALAPPQSCSQGCWGSVALLFFACGPHGLSLSLRCLCFFTAPDLRSTSTSSTTSARWDLVNTTQWMAPLCS</sequence>
<gene>
    <name evidence="1" type="ORF">DFH08DRAFT_813547</name>
</gene>
<dbReference type="EMBL" id="JARIHO010000031">
    <property type="protein sequence ID" value="KAJ7336329.1"/>
    <property type="molecule type" value="Genomic_DNA"/>
</dbReference>
<comment type="caution">
    <text evidence="1">The sequence shown here is derived from an EMBL/GenBank/DDBJ whole genome shotgun (WGS) entry which is preliminary data.</text>
</comment>
<name>A0AAD6ZRT2_9AGAR</name>
<proteinExistence type="predicted"/>
<accession>A0AAD6ZRT2</accession>
<protein>
    <submittedName>
        <fullName evidence="1">Uncharacterized protein</fullName>
    </submittedName>
</protein>
<keyword evidence="2" id="KW-1185">Reference proteome</keyword>
<dbReference type="Proteomes" id="UP001218218">
    <property type="component" value="Unassembled WGS sequence"/>
</dbReference>
<dbReference type="AlphaFoldDB" id="A0AAD6ZRT2"/>